<protein>
    <recommendedName>
        <fullName evidence="10">RNA polymerase</fullName>
    </recommendedName>
</protein>
<dbReference type="Proteomes" id="UP000190037">
    <property type="component" value="Unassembled WGS sequence"/>
</dbReference>
<name>A0A1T3P8S0_9ACTN</name>
<dbReference type="InterPro" id="IPR036388">
    <property type="entry name" value="WH-like_DNA-bd_sf"/>
</dbReference>
<evidence type="ECO:0000256" key="3">
    <source>
        <dbReference type="ARBA" id="ARBA00023082"/>
    </source>
</evidence>
<evidence type="ECO:0000313" key="9">
    <source>
        <dbReference type="Proteomes" id="UP000190037"/>
    </source>
</evidence>
<dbReference type="InterPro" id="IPR039425">
    <property type="entry name" value="RNA_pol_sigma-70-like"/>
</dbReference>
<dbReference type="AlphaFoldDB" id="A0A1T3P8S0"/>
<keyword evidence="2" id="KW-0805">Transcription regulation</keyword>
<dbReference type="InterPro" id="IPR013249">
    <property type="entry name" value="RNA_pol_sigma70_r4_t2"/>
</dbReference>
<comment type="similarity">
    <text evidence="1">Belongs to the sigma-70 factor family. ECF subfamily.</text>
</comment>
<evidence type="ECO:0000259" key="6">
    <source>
        <dbReference type="Pfam" id="PF04542"/>
    </source>
</evidence>
<dbReference type="eggNOG" id="COG1595">
    <property type="taxonomic scope" value="Bacteria"/>
</dbReference>
<dbReference type="Gene3D" id="1.10.1740.10">
    <property type="match status" value="1"/>
</dbReference>
<dbReference type="InterPro" id="IPR014284">
    <property type="entry name" value="RNA_pol_sigma-70_dom"/>
</dbReference>
<evidence type="ECO:0000256" key="2">
    <source>
        <dbReference type="ARBA" id="ARBA00023015"/>
    </source>
</evidence>
<keyword evidence="3" id="KW-0731">Sigma factor</keyword>
<dbReference type="GO" id="GO:0016987">
    <property type="term" value="F:sigma factor activity"/>
    <property type="evidence" value="ECO:0007669"/>
    <property type="project" value="UniProtKB-KW"/>
</dbReference>
<feature type="domain" description="RNA polymerase sigma factor 70 region 4 type 2" evidence="7">
    <location>
        <begin position="116"/>
        <end position="162"/>
    </location>
</feature>
<dbReference type="EMBL" id="MWQN01000001">
    <property type="protein sequence ID" value="OPC85305.1"/>
    <property type="molecule type" value="Genomic_DNA"/>
</dbReference>
<dbReference type="InterPro" id="IPR013325">
    <property type="entry name" value="RNA_pol_sigma_r2"/>
</dbReference>
<dbReference type="SUPFAM" id="SSF88659">
    <property type="entry name" value="Sigma3 and sigma4 domains of RNA polymerase sigma factors"/>
    <property type="match status" value="1"/>
</dbReference>
<feature type="domain" description="RNA polymerase sigma-70 region 2" evidence="6">
    <location>
        <begin position="23"/>
        <end position="84"/>
    </location>
</feature>
<dbReference type="RefSeq" id="WP_078979632.1">
    <property type="nucleotide sequence ID" value="NZ_MWQN01000001.1"/>
</dbReference>
<dbReference type="OrthoDB" id="9811152at2"/>
<keyword evidence="4" id="KW-0238">DNA-binding</keyword>
<evidence type="ECO:0000256" key="1">
    <source>
        <dbReference type="ARBA" id="ARBA00010641"/>
    </source>
</evidence>
<evidence type="ECO:0000256" key="5">
    <source>
        <dbReference type="ARBA" id="ARBA00023163"/>
    </source>
</evidence>
<dbReference type="PANTHER" id="PTHR43133:SF52">
    <property type="entry name" value="ECF RNA POLYMERASE SIGMA FACTOR SIGL"/>
    <property type="match status" value="1"/>
</dbReference>
<dbReference type="GO" id="GO:0003677">
    <property type="term" value="F:DNA binding"/>
    <property type="evidence" value="ECO:0007669"/>
    <property type="project" value="UniProtKB-KW"/>
</dbReference>
<keyword evidence="9" id="KW-1185">Reference proteome</keyword>
<dbReference type="STRING" id="159449.B4N89_25875"/>
<evidence type="ECO:0000256" key="4">
    <source>
        <dbReference type="ARBA" id="ARBA00023125"/>
    </source>
</evidence>
<dbReference type="Pfam" id="PF08281">
    <property type="entry name" value="Sigma70_r4_2"/>
    <property type="match status" value="1"/>
</dbReference>
<comment type="caution">
    <text evidence="8">The sequence shown here is derived from an EMBL/GenBank/DDBJ whole genome shotgun (WGS) entry which is preliminary data.</text>
</comment>
<dbReference type="SUPFAM" id="SSF88946">
    <property type="entry name" value="Sigma2 domain of RNA polymerase sigma factors"/>
    <property type="match status" value="1"/>
</dbReference>
<dbReference type="NCBIfam" id="TIGR02937">
    <property type="entry name" value="sigma70-ECF"/>
    <property type="match status" value="1"/>
</dbReference>
<proteinExistence type="inferred from homology"/>
<dbReference type="Pfam" id="PF04542">
    <property type="entry name" value="Sigma70_r2"/>
    <property type="match status" value="1"/>
</dbReference>
<keyword evidence="5" id="KW-0804">Transcription</keyword>
<dbReference type="Gene3D" id="1.10.10.10">
    <property type="entry name" value="Winged helix-like DNA-binding domain superfamily/Winged helix DNA-binding domain"/>
    <property type="match status" value="1"/>
</dbReference>
<evidence type="ECO:0008006" key="10">
    <source>
        <dbReference type="Google" id="ProtNLM"/>
    </source>
</evidence>
<dbReference type="InterPro" id="IPR013324">
    <property type="entry name" value="RNA_pol_sigma_r3/r4-like"/>
</dbReference>
<evidence type="ECO:0000313" key="8">
    <source>
        <dbReference type="EMBL" id="OPC85305.1"/>
    </source>
</evidence>
<dbReference type="PANTHER" id="PTHR43133">
    <property type="entry name" value="RNA POLYMERASE ECF-TYPE SIGMA FACTO"/>
    <property type="match status" value="1"/>
</dbReference>
<accession>A0A1T3P8S0</accession>
<gene>
    <name evidence="8" type="ORF">B4N89_25875</name>
</gene>
<sequence length="175" mass="19463">MSPGRETYERERRIDLLMAESTPLRRYVSGILGADLHTVEDVVQETLLRAWEAADRLDWDGRPIRMWLFRVARNLAVDARRRNRSLPVGIDPSEFTGLPTVPDPAVSVVDRCVLVGALRQLAPPHREAVAHVHLLDRSGADVARALGIPHGTVKSRTYHGIAAIRREPAAIEESG</sequence>
<dbReference type="InterPro" id="IPR007627">
    <property type="entry name" value="RNA_pol_sigma70_r2"/>
</dbReference>
<dbReference type="GO" id="GO:0006352">
    <property type="term" value="P:DNA-templated transcription initiation"/>
    <property type="evidence" value="ECO:0007669"/>
    <property type="project" value="InterPro"/>
</dbReference>
<evidence type="ECO:0000259" key="7">
    <source>
        <dbReference type="Pfam" id="PF08281"/>
    </source>
</evidence>
<organism evidence="8 9">
    <name type="scientific">Embleya scabrispora</name>
    <dbReference type="NCBI Taxonomy" id="159449"/>
    <lineage>
        <taxon>Bacteria</taxon>
        <taxon>Bacillati</taxon>
        <taxon>Actinomycetota</taxon>
        <taxon>Actinomycetes</taxon>
        <taxon>Kitasatosporales</taxon>
        <taxon>Streptomycetaceae</taxon>
        <taxon>Embleya</taxon>
    </lineage>
</organism>
<reference evidence="8 9" key="1">
    <citation type="submission" date="2017-03" db="EMBL/GenBank/DDBJ databases">
        <title>Draft genome sequence of Streptomyces scabrisporus NF3, endophyte isolated from Amphipterygium adstringens.</title>
        <authorList>
            <person name="Vazquez M."/>
            <person name="Ceapa C.D."/>
            <person name="Rodriguez Luna D."/>
            <person name="Sanchez Esquivel S."/>
        </authorList>
    </citation>
    <scope>NUCLEOTIDE SEQUENCE [LARGE SCALE GENOMIC DNA]</scope>
    <source>
        <strain evidence="8 9">NF3</strain>
    </source>
</reference>